<dbReference type="Gene3D" id="3.30.60.20">
    <property type="match status" value="1"/>
</dbReference>
<accession>B4FIP6</accession>
<dbReference type="KEGG" id="zma:100216576"/>
<dbReference type="PANTHER" id="PTHR47841">
    <property type="entry name" value="DIACYLGLYCEROL KINASE THETA-LIKE-RELATED"/>
    <property type="match status" value="1"/>
</dbReference>
<dbReference type="GeneID" id="100216576"/>
<dbReference type="SUPFAM" id="SSF57889">
    <property type="entry name" value="Cysteine-rich domain"/>
    <property type="match status" value="2"/>
</dbReference>
<keyword evidence="8" id="KW-1185">Reference proteome</keyword>
<proteinExistence type="evidence at protein level"/>
<dbReference type="FunCoup" id="B4FIP6">
    <property type="interactions" value="15"/>
</dbReference>
<dbReference type="InterPro" id="IPR004146">
    <property type="entry name" value="DC1"/>
</dbReference>
<dbReference type="EMBL" id="CM000785">
    <property type="protein sequence ID" value="AQL09134.1"/>
    <property type="molecule type" value="Genomic_DNA"/>
</dbReference>
<dbReference type="Proteomes" id="UP000007305">
    <property type="component" value="Chromosome 9"/>
</dbReference>
<dbReference type="InterPro" id="IPR002219">
    <property type="entry name" value="PKC_DAG/PE"/>
</dbReference>
<keyword evidence="2" id="KW-0677">Repeat</keyword>
<evidence type="ECO:0000256" key="2">
    <source>
        <dbReference type="ARBA" id="ARBA00022737"/>
    </source>
</evidence>
<dbReference type="ExpressionAtlas" id="B4FIP6">
    <property type="expression patterns" value="baseline and differential"/>
</dbReference>
<gene>
    <name evidence="7" type="primary">LOC100216576</name>
    <name evidence="6" type="ORF">ZEAMMB73_Zm00001d048214</name>
</gene>
<dbReference type="Gramene" id="Zm00001eb401330_T001">
    <property type="protein sequence ID" value="Zm00001eb401330_P001"/>
    <property type="gene ID" value="Zm00001eb401330"/>
</dbReference>
<dbReference type="OrthoDB" id="945197at2759"/>
<dbReference type="Pfam" id="PF03107">
    <property type="entry name" value="C1_2"/>
    <property type="match status" value="2"/>
</dbReference>
<organism evidence="5">
    <name type="scientific">Zea mays</name>
    <name type="common">Maize</name>
    <dbReference type="NCBI Taxonomy" id="4577"/>
    <lineage>
        <taxon>Eukaryota</taxon>
        <taxon>Viridiplantae</taxon>
        <taxon>Streptophyta</taxon>
        <taxon>Embryophyta</taxon>
        <taxon>Tracheophyta</taxon>
        <taxon>Spermatophyta</taxon>
        <taxon>Magnoliopsida</taxon>
        <taxon>Liliopsida</taxon>
        <taxon>Poales</taxon>
        <taxon>Poaceae</taxon>
        <taxon>PACMAD clade</taxon>
        <taxon>Panicoideae</taxon>
        <taxon>Andropogonodae</taxon>
        <taxon>Andropogoneae</taxon>
        <taxon>Tripsacinae</taxon>
        <taxon>Zea</taxon>
    </lineage>
</organism>
<evidence type="ECO:0000313" key="5">
    <source>
        <dbReference type="EMBL" id="ACF81989.1"/>
    </source>
</evidence>
<evidence type="ECO:0000256" key="1">
    <source>
        <dbReference type="ARBA" id="ARBA00022723"/>
    </source>
</evidence>
<evidence type="ECO:0007829" key="9">
    <source>
        <dbReference type="PeptideAtlas" id="B4FIP6"/>
    </source>
</evidence>
<reference evidence="7" key="4">
    <citation type="submission" date="2019-07" db="EMBL/GenBank/DDBJ databases">
        <authorList>
            <person name="Seetharam A."/>
            <person name="Woodhouse M."/>
            <person name="Cannon E."/>
        </authorList>
    </citation>
    <scope>NUCLEOTIDE SEQUENCE [LARGE SCALE GENOMIC DNA]</scope>
    <source>
        <strain evidence="7">cv. B73</strain>
    </source>
</reference>
<sequence>MASAGHRRHFADPHVLLKTQYNSSSRHVCDICRSKLAGLTGYRCSACDFDIHEACANYFKETISFFAHPWHTLTLSRMPSSCDGWSCDLCWEGCPPGDLVYRCTDCLFDVHPLCTMLPQTIRSPLHPRHDLRLVPSIGTCMCGCEELSVWNYVCSCPLKVNIACVSGAPSSGRQSTDYCGRSNTGSAHHASAATAQVSSASACESSSSGQSLPVRRSRRSSVAKFLLKTSFNVAVNAATGGLASPVLDVLSAAFS</sequence>
<reference evidence="6" key="3">
    <citation type="submission" date="2015-12" db="EMBL/GenBank/DDBJ databases">
        <title>Update maize B73 reference genome by single molecule sequencing technologies.</title>
        <authorList>
            <consortium name="Maize Genome Sequencing Project"/>
            <person name="Ware D."/>
        </authorList>
    </citation>
    <scope>NUCLEOTIDE SEQUENCE</scope>
    <source>
        <tissue evidence="6">Seedling</tissue>
    </source>
</reference>
<dbReference type="EnsemblPlants" id="Zm00001eb401330_T001">
    <property type="protein sequence ID" value="Zm00001eb401330_P001"/>
    <property type="gene ID" value="Zm00001eb401330"/>
</dbReference>
<dbReference type="eggNOG" id="ENOG502R3P0">
    <property type="taxonomic scope" value="Eukaryota"/>
</dbReference>
<feature type="domain" description="Phorbol-ester/DAG-type" evidence="4">
    <location>
        <begin position="13"/>
        <end position="63"/>
    </location>
</feature>
<dbReference type="PANTHER" id="PTHR47841:SF2">
    <property type="entry name" value="OS07G0609800 PROTEIN"/>
    <property type="match status" value="1"/>
</dbReference>
<dbReference type="GO" id="GO:0046872">
    <property type="term" value="F:metal ion binding"/>
    <property type="evidence" value="ECO:0007669"/>
    <property type="project" value="UniProtKB-KW"/>
</dbReference>
<dbReference type="PROSITE" id="PS50081">
    <property type="entry name" value="ZF_DAG_PE_2"/>
    <property type="match status" value="1"/>
</dbReference>
<evidence type="ECO:0000256" key="3">
    <source>
        <dbReference type="ARBA" id="ARBA00022833"/>
    </source>
</evidence>
<dbReference type="PaxDb" id="4577-GRMZM2G091233_P02"/>
<reference evidence="5" key="1">
    <citation type="journal article" date="2009" name="PLoS Genet.">
        <title>Sequencing, mapping, and analysis of 27,455 maize full-length cDNAs.</title>
        <authorList>
            <person name="Soderlund C."/>
            <person name="Descour A."/>
            <person name="Kudrna D."/>
            <person name="Bomhoff M."/>
            <person name="Boyd L."/>
            <person name="Currie J."/>
            <person name="Angelova A."/>
            <person name="Collura K."/>
            <person name="Wissotski M."/>
            <person name="Ashley E."/>
            <person name="Morrow D."/>
            <person name="Fernandes J."/>
            <person name="Walbot V."/>
            <person name="Yu Y."/>
        </authorList>
    </citation>
    <scope>NUCLEOTIDE SEQUENCE</scope>
    <source>
        <strain evidence="5">B73</strain>
    </source>
</reference>
<dbReference type="HOGENOM" id="CLU_084328_1_0_1"/>
<evidence type="ECO:0000259" key="4">
    <source>
        <dbReference type="PROSITE" id="PS50081"/>
    </source>
</evidence>
<reference evidence="7" key="5">
    <citation type="submission" date="2021-05" db="UniProtKB">
        <authorList>
            <consortium name="EnsemblPlants"/>
        </authorList>
    </citation>
    <scope>IDENTIFICATION</scope>
    <source>
        <strain evidence="7">cv. B73</strain>
    </source>
</reference>
<dbReference type="EMBL" id="BT036984">
    <property type="protein sequence ID" value="ACF81989.1"/>
    <property type="molecule type" value="mRNA"/>
</dbReference>
<evidence type="ECO:0000313" key="7">
    <source>
        <dbReference type="EnsemblPlants" id="Zm00001eb401330_P001"/>
    </source>
</evidence>
<dbReference type="InterPro" id="IPR046349">
    <property type="entry name" value="C1-like_sf"/>
</dbReference>
<keyword evidence="9" id="KW-1267">Proteomics identification</keyword>
<keyword evidence="1" id="KW-0479">Metal-binding</keyword>
<keyword evidence="3" id="KW-0862">Zinc</keyword>
<protein>
    <submittedName>
        <fullName evidence="6">CHP-rich zinc finger protein-like</fullName>
    </submittedName>
</protein>
<name>B4FIP6_MAIZE</name>
<dbReference type="RefSeq" id="NP_001136465.1">
    <property type="nucleotide sequence ID" value="NM_001142993.1"/>
</dbReference>
<dbReference type="OMA" id="WGRCSAC"/>
<evidence type="ECO:0000313" key="8">
    <source>
        <dbReference type="Proteomes" id="UP000007305"/>
    </source>
</evidence>
<reference evidence="8" key="2">
    <citation type="journal article" date="2009" name="Science">
        <title>The B73 maize genome: complexity, diversity, and dynamics.</title>
        <authorList>
            <person name="Schnable P.S."/>
            <person name="Ware D."/>
            <person name="Fulton R.S."/>
            <person name="Stein J.C."/>
            <person name="Wei F."/>
            <person name="Pasternak S."/>
            <person name="Liang C."/>
            <person name="Zhang J."/>
            <person name="Fulton L."/>
            <person name="Graves T.A."/>
            <person name="Minx P."/>
            <person name="Reily A.D."/>
            <person name="Courtney L."/>
            <person name="Kruchowski S.S."/>
            <person name="Tomlinson C."/>
            <person name="Strong C."/>
            <person name="Delehaunty K."/>
            <person name="Fronick C."/>
            <person name="Courtney B."/>
            <person name="Rock S.M."/>
            <person name="Belter E."/>
            <person name="Du F."/>
            <person name="Kim K."/>
            <person name="Abbott R.M."/>
            <person name="Cotton M."/>
            <person name="Levy A."/>
            <person name="Marchetto P."/>
            <person name="Ochoa K."/>
            <person name="Jackson S.M."/>
            <person name="Gillam B."/>
            <person name="Chen W."/>
            <person name="Yan L."/>
            <person name="Higginbotham J."/>
            <person name="Cardenas M."/>
            <person name="Waligorski J."/>
            <person name="Applebaum E."/>
            <person name="Phelps L."/>
            <person name="Falcone J."/>
            <person name="Kanchi K."/>
            <person name="Thane T."/>
            <person name="Scimone A."/>
            <person name="Thane N."/>
            <person name="Henke J."/>
            <person name="Wang T."/>
            <person name="Ruppert J."/>
            <person name="Shah N."/>
            <person name="Rotter K."/>
            <person name="Hodges J."/>
            <person name="Ingenthron E."/>
            <person name="Cordes M."/>
            <person name="Kohlberg S."/>
            <person name="Sgro J."/>
            <person name="Delgado B."/>
            <person name="Mead K."/>
            <person name="Chinwalla A."/>
            <person name="Leonard S."/>
            <person name="Crouse K."/>
            <person name="Collura K."/>
            <person name="Kudrna D."/>
            <person name="Currie J."/>
            <person name="He R."/>
            <person name="Angelova A."/>
            <person name="Rajasekar S."/>
            <person name="Mueller T."/>
            <person name="Lomeli R."/>
            <person name="Scara G."/>
            <person name="Ko A."/>
            <person name="Delaney K."/>
            <person name="Wissotski M."/>
            <person name="Lopez G."/>
            <person name="Campos D."/>
            <person name="Braidotti M."/>
            <person name="Ashley E."/>
            <person name="Golser W."/>
            <person name="Kim H."/>
            <person name="Lee S."/>
            <person name="Lin J."/>
            <person name="Dujmic Z."/>
            <person name="Kim W."/>
            <person name="Talag J."/>
            <person name="Zuccolo A."/>
            <person name="Fan C."/>
            <person name="Sebastian A."/>
            <person name="Kramer M."/>
            <person name="Spiegel L."/>
            <person name="Nascimento L."/>
            <person name="Zutavern T."/>
            <person name="Miller B."/>
            <person name="Ambroise C."/>
            <person name="Muller S."/>
            <person name="Spooner W."/>
            <person name="Narechania A."/>
            <person name="Ren L."/>
            <person name="Wei S."/>
            <person name="Kumari S."/>
            <person name="Faga B."/>
            <person name="Levy M.J."/>
            <person name="McMahan L."/>
            <person name="Van Buren P."/>
            <person name="Vaughn M.W."/>
            <person name="Ying K."/>
            <person name="Yeh C.-T."/>
            <person name="Emrich S.J."/>
            <person name="Jia Y."/>
            <person name="Kalyanaraman A."/>
            <person name="Hsia A.-P."/>
            <person name="Barbazuk W.B."/>
            <person name="Baucom R.S."/>
            <person name="Brutnell T.P."/>
            <person name="Carpita N.C."/>
            <person name="Chaparro C."/>
            <person name="Chia J.-M."/>
            <person name="Deragon J.-M."/>
            <person name="Estill J.C."/>
            <person name="Fu Y."/>
            <person name="Jeddeloh J.A."/>
            <person name="Han Y."/>
            <person name="Lee H."/>
            <person name="Li P."/>
            <person name="Lisch D.R."/>
            <person name="Liu S."/>
            <person name="Liu Z."/>
            <person name="Nagel D.H."/>
            <person name="McCann M.C."/>
            <person name="SanMiguel P."/>
            <person name="Myers A.M."/>
            <person name="Nettleton D."/>
            <person name="Nguyen J."/>
            <person name="Penning B.W."/>
            <person name="Ponnala L."/>
            <person name="Schneider K.L."/>
            <person name="Schwartz D.C."/>
            <person name="Sharma A."/>
            <person name="Soderlund C."/>
            <person name="Springer N.M."/>
            <person name="Sun Q."/>
            <person name="Wang H."/>
            <person name="Waterman M."/>
            <person name="Westerman R."/>
            <person name="Wolfgruber T.K."/>
            <person name="Yang L."/>
            <person name="Yu Y."/>
            <person name="Zhang L."/>
            <person name="Zhou S."/>
            <person name="Zhu Q."/>
            <person name="Bennetzen J.L."/>
            <person name="Dawe R.K."/>
            <person name="Jiang J."/>
            <person name="Jiang N."/>
            <person name="Presting G.G."/>
            <person name="Wessler S.R."/>
            <person name="Aluru S."/>
            <person name="Martienssen R.A."/>
            <person name="Clifton S.W."/>
            <person name="McCombie W.R."/>
            <person name="Wing R.A."/>
            <person name="Wilson R.K."/>
        </authorList>
    </citation>
    <scope>NUCLEOTIDE SEQUENCE [LARGE SCALE GENOMIC DNA]</scope>
    <source>
        <strain evidence="8">cv. B73</strain>
    </source>
</reference>
<evidence type="ECO:0000313" key="6">
    <source>
        <dbReference type="EMBL" id="AQL09134.1"/>
    </source>
</evidence>
<dbReference type="AlphaFoldDB" id="B4FIP6"/>